<keyword evidence="1" id="KW-0677">Repeat</keyword>
<accession>A0ABR4NAL0</accession>
<dbReference type="InterPro" id="IPR044059">
    <property type="entry name" value="Csn1/TTC4_wheel"/>
</dbReference>
<gene>
    <name evidence="7" type="primary">CNS1</name>
    <name evidence="7" type="ORF">HK105_204003</name>
</gene>
<evidence type="ECO:0000256" key="4">
    <source>
        <dbReference type="SAM" id="Coils"/>
    </source>
</evidence>
<feature type="region of interest" description="Disordered" evidence="5">
    <location>
        <begin position="238"/>
        <end position="258"/>
    </location>
</feature>
<dbReference type="SMART" id="SM00028">
    <property type="entry name" value="TPR"/>
    <property type="match status" value="3"/>
</dbReference>
<dbReference type="SUPFAM" id="SSF48452">
    <property type="entry name" value="TPR-like"/>
    <property type="match status" value="1"/>
</dbReference>
<keyword evidence="4" id="KW-0175">Coiled coil</keyword>
<dbReference type="InterPro" id="IPR011990">
    <property type="entry name" value="TPR-like_helical_dom_sf"/>
</dbReference>
<dbReference type="PANTHER" id="PTHR46035:SF1">
    <property type="entry name" value="TETRATRICOPEPTIDE REPEAT PROTEIN 4"/>
    <property type="match status" value="1"/>
</dbReference>
<protein>
    <submittedName>
        <fullName evidence="7">HSP70/90 co-chaperone</fullName>
    </submittedName>
</protein>
<sequence>MTGPGFGADELMKMVAERAAVQAAAGPQKDTKTDQERIDAVLSTPLFMSSLTEYAEQNETLSALQSLTFDGTPEEVAENFKVQGNAAFVEGPRKYKDALTFYTRGLQAKANDDKLNSILYSNRAAVNLELQNYRQVLNDCAAAIKLNRSNIKAYFRSVKALLALDRIAEGVDCAERALEIDPRNTAIQGELKKLRERKAVLDELEAKRRQREQEQREKEQKLKDAIAQRGYKMVQRRIADDGDSDAESSAPPTRGSAHRALIEHPLASDHKITLDPITLRLKFPVLLLYPEHSQSDFIAEFDEADTFYAHFETMFGDPAPWDPEHHYNPQSLDLFFETHESVAPKNRVDLVPIFRSVKAANAPLKTAAHNFVYMTLGDVLKHHLFCVIDGVCTFVVVVRGSEFATTLRKQYRSA</sequence>
<dbReference type="Proteomes" id="UP001527925">
    <property type="component" value="Unassembled WGS sequence"/>
</dbReference>
<evidence type="ECO:0000259" key="6">
    <source>
        <dbReference type="Pfam" id="PF18972"/>
    </source>
</evidence>
<dbReference type="EMBL" id="JADGIZ020000016">
    <property type="protein sequence ID" value="KAL2916570.1"/>
    <property type="molecule type" value="Genomic_DNA"/>
</dbReference>
<comment type="caution">
    <text evidence="7">The sequence shown here is derived from an EMBL/GenBank/DDBJ whole genome shotgun (WGS) entry which is preliminary data.</text>
</comment>
<dbReference type="CDD" id="cd21380">
    <property type="entry name" value="CTWD_Cns1"/>
    <property type="match status" value="1"/>
</dbReference>
<evidence type="ECO:0000256" key="2">
    <source>
        <dbReference type="ARBA" id="ARBA00022803"/>
    </source>
</evidence>
<feature type="coiled-coil region" evidence="4">
    <location>
        <begin position="187"/>
        <end position="229"/>
    </location>
</feature>
<proteinExistence type="inferred from homology"/>
<evidence type="ECO:0000256" key="5">
    <source>
        <dbReference type="SAM" id="MobiDB-lite"/>
    </source>
</evidence>
<evidence type="ECO:0000256" key="1">
    <source>
        <dbReference type="ARBA" id="ARBA00022737"/>
    </source>
</evidence>
<dbReference type="Gene3D" id="1.25.40.10">
    <property type="entry name" value="Tetratricopeptide repeat domain"/>
    <property type="match status" value="1"/>
</dbReference>
<keyword evidence="2" id="KW-0802">TPR repeat</keyword>
<dbReference type="InterPro" id="IPR019734">
    <property type="entry name" value="TPR_rpt"/>
</dbReference>
<dbReference type="PANTHER" id="PTHR46035">
    <property type="entry name" value="TETRATRICOPEPTIDE REPEAT PROTEIN 4"/>
    <property type="match status" value="1"/>
</dbReference>
<organism evidence="7 8">
    <name type="scientific">Polyrhizophydium stewartii</name>
    <dbReference type="NCBI Taxonomy" id="2732419"/>
    <lineage>
        <taxon>Eukaryota</taxon>
        <taxon>Fungi</taxon>
        <taxon>Fungi incertae sedis</taxon>
        <taxon>Chytridiomycota</taxon>
        <taxon>Chytridiomycota incertae sedis</taxon>
        <taxon>Chytridiomycetes</taxon>
        <taxon>Rhizophydiales</taxon>
        <taxon>Rhizophydiales incertae sedis</taxon>
        <taxon>Polyrhizophydium</taxon>
    </lineage>
</organism>
<feature type="domain" description="Cns1/TTC4 wheel" evidence="6">
    <location>
        <begin position="278"/>
        <end position="400"/>
    </location>
</feature>
<comment type="similarity">
    <text evidence="3">Belongs to the TTC4 family.</text>
</comment>
<evidence type="ECO:0000313" key="8">
    <source>
        <dbReference type="Proteomes" id="UP001527925"/>
    </source>
</evidence>
<evidence type="ECO:0000313" key="7">
    <source>
        <dbReference type="EMBL" id="KAL2916570.1"/>
    </source>
</evidence>
<reference evidence="7 8" key="1">
    <citation type="submission" date="2023-09" db="EMBL/GenBank/DDBJ databases">
        <title>Pangenome analysis of Batrachochytrium dendrobatidis and related Chytrids.</title>
        <authorList>
            <person name="Yacoub M.N."/>
            <person name="Stajich J.E."/>
            <person name="James T.Y."/>
        </authorList>
    </citation>
    <scope>NUCLEOTIDE SEQUENCE [LARGE SCALE GENOMIC DNA]</scope>
    <source>
        <strain evidence="7 8">JEL0888</strain>
    </source>
</reference>
<name>A0ABR4NAL0_9FUNG</name>
<dbReference type="Pfam" id="PF18972">
    <property type="entry name" value="Wheel"/>
    <property type="match status" value="1"/>
</dbReference>
<keyword evidence="8" id="KW-1185">Reference proteome</keyword>
<evidence type="ECO:0000256" key="3">
    <source>
        <dbReference type="ARBA" id="ARBA00023602"/>
    </source>
</evidence>